<reference evidence="2" key="1">
    <citation type="submission" date="2023-03" db="EMBL/GenBank/DDBJ databases">
        <title>Massive genome expansion in bonnet fungi (Mycena s.s.) driven by repeated elements and novel gene families across ecological guilds.</title>
        <authorList>
            <consortium name="Lawrence Berkeley National Laboratory"/>
            <person name="Harder C.B."/>
            <person name="Miyauchi S."/>
            <person name="Viragh M."/>
            <person name="Kuo A."/>
            <person name="Thoen E."/>
            <person name="Andreopoulos B."/>
            <person name="Lu D."/>
            <person name="Skrede I."/>
            <person name="Drula E."/>
            <person name="Henrissat B."/>
            <person name="Morin E."/>
            <person name="Kohler A."/>
            <person name="Barry K."/>
            <person name="LaButti K."/>
            <person name="Morin E."/>
            <person name="Salamov A."/>
            <person name="Lipzen A."/>
            <person name="Mereny Z."/>
            <person name="Hegedus B."/>
            <person name="Baldrian P."/>
            <person name="Stursova M."/>
            <person name="Weitz H."/>
            <person name="Taylor A."/>
            <person name="Grigoriev I.V."/>
            <person name="Nagy L.G."/>
            <person name="Martin F."/>
            <person name="Kauserud H."/>
        </authorList>
    </citation>
    <scope>NUCLEOTIDE SEQUENCE</scope>
    <source>
        <strain evidence="2">CBHHK173m</strain>
    </source>
</reference>
<sequence length="784" mass="83482">MPKRLPSAPSAHARRNPQKKVQTARKRVGISSAAKASMLLKRAQNKVRLEAYDDDVDRFFAYRSSEIARMSAEHSVKEADVRKLLCNVSHFKHSLRPTLHNAILHDMALKAQEAGDAKAVPQLQEELTEAVEAGTLVDDEDLLTEEEKKRLLDQLIDFRSTQTRGARSTNKSAAMDGVQTVKRIGDELVDLFERTGIRGFAVLSRGNADDAALPVCVESDDILDFFMQTYDFSWRDMLRAFEMYCCTRDKGDKSSNDLSKMRKEIVTLMGQGLRKVSKDKAANMSYDDYDYKIRELKRVELLGWPADITMERPSKMGATSARKIRDYLRDGSIQWHRMTTPDHAALVKKHEGERQEHLARTGEPLRRRAECSDSGKKRGPNKGKGKEKSGATGKGTAGKRGGEDAGDSGSGSGSDDEDSGEEGHSPTTSTRTAPRTSASAAIASAATTSIALPSTPAAPLAAPGSAATYHHYAPFNPEAFDPASFDFSGLVPMPGLGPDGYSFGANNRMHDPMTSNSEDLTSLDVYGPPLHLHLDAPSNAEAAPFNAYGGPLQHHDSTLAGALGIQSGTLEPRLDAPSDAAAASSFDGYGVQSTPLQLHLDAPSNAEGTASFDPYGVPLQHHGSVLGIHSAPLQPQPDASEAACPSPYTDVFAGGASYGPGGVLLVTQANELTTPAGRSAGGVVSPDNFSGRFPSDYPSSTYGGIEGIDRTTSGTLLLPSGATPTASIAVGASHVAGLLSALAPIDSEQAAKKRKGDTLEKSTSAKKVHKAAASESIADSTAPR</sequence>
<evidence type="ECO:0000313" key="2">
    <source>
        <dbReference type="EMBL" id="KAJ7080731.1"/>
    </source>
</evidence>
<protein>
    <submittedName>
        <fullName evidence="2">Uncharacterized protein</fullName>
    </submittedName>
</protein>
<dbReference type="Proteomes" id="UP001222325">
    <property type="component" value="Unassembled WGS sequence"/>
</dbReference>
<organism evidence="2 3">
    <name type="scientific">Mycena belliarum</name>
    <dbReference type="NCBI Taxonomy" id="1033014"/>
    <lineage>
        <taxon>Eukaryota</taxon>
        <taxon>Fungi</taxon>
        <taxon>Dikarya</taxon>
        <taxon>Basidiomycota</taxon>
        <taxon>Agaricomycotina</taxon>
        <taxon>Agaricomycetes</taxon>
        <taxon>Agaricomycetidae</taxon>
        <taxon>Agaricales</taxon>
        <taxon>Marasmiineae</taxon>
        <taxon>Mycenaceae</taxon>
        <taxon>Mycena</taxon>
    </lineage>
</organism>
<feature type="region of interest" description="Disordered" evidence="1">
    <location>
        <begin position="1"/>
        <end position="28"/>
    </location>
</feature>
<evidence type="ECO:0000256" key="1">
    <source>
        <dbReference type="SAM" id="MobiDB-lite"/>
    </source>
</evidence>
<comment type="caution">
    <text evidence="2">The sequence shown here is derived from an EMBL/GenBank/DDBJ whole genome shotgun (WGS) entry which is preliminary data.</text>
</comment>
<dbReference type="AlphaFoldDB" id="A0AAD6TWF5"/>
<keyword evidence="3" id="KW-1185">Reference proteome</keyword>
<dbReference type="EMBL" id="JARJCN010000053">
    <property type="protein sequence ID" value="KAJ7080731.1"/>
    <property type="molecule type" value="Genomic_DNA"/>
</dbReference>
<proteinExistence type="predicted"/>
<name>A0AAD6TWF5_9AGAR</name>
<feature type="compositionally biased region" description="Basic residues" evidence="1">
    <location>
        <begin position="12"/>
        <end position="28"/>
    </location>
</feature>
<feature type="compositionally biased region" description="Low complexity" evidence="1">
    <location>
        <begin position="425"/>
        <end position="441"/>
    </location>
</feature>
<feature type="region of interest" description="Disordered" evidence="1">
    <location>
        <begin position="749"/>
        <end position="784"/>
    </location>
</feature>
<feature type="compositionally biased region" description="Basic and acidic residues" evidence="1">
    <location>
        <begin position="348"/>
        <end position="376"/>
    </location>
</feature>
<gene>
    <name evidence="2" type="ORF">B0H15DRAFT_996764</name>
</gene>
<feature type="region of interest" description="Disordered" evidence="1">
    <location>
        <begin position="346"/>
        <end position="441"/>
    </location>
</feature>
<accession>A0AAD6TWF5</accession>
<evidence type="ECO:0000313" key="3">
    <source>
        <dbReference type="Proteomes" id="UP001222325"/>
    </source>
</evidence>